<dbReference type="CDD" id="cd05826">
    <property type="entry name" value="Sortase_B"/>
    <property type="match status" value="1"/>
</dbReference>
<accession>A0ABR7FWY9</accession>
<dbReference type="Proteomes" id="UP000628463">
    <property type="component" value="Unassembled WGS sequence"/>
</dbReference>
<evidence type="ECO:0000313" key="4">
    <source>
        <dbReference type="Proteomes" id="UP000628463"/>
    </source>
</evidence>
<comment type="caution">
    <text evidence="3">The sequence shown here is derived from an EMBL/GenBank/DDBJ whole genome shotgun (WGS) entry which is preliminary data.</text>
</comment>
<gene>
    <name evidence="3" type="ORF">H8S01_01925</name>
</gene>
<dbReference type="InterPro" id="IPR023365">
    <property type="entry name" value="Sortase_dom-sf"/>
</dbReference>
<dbReference type="InterPro" id="IPR009835">
    <property type="entry name" value="SrtB"/>
</dbReference>
<organism evidence="3 4">
    <name type="scientific">Lachnospira hominis</name>
    <name type="common">ex Liu et al. 2021</name>
    <dbReference type="NCBI Taxonomy" id="2763051"/>
    <lineage>
        <taxon>Bacteria</taxon>
        <taxon>Bacillati</taxon>
        <taxon>Bacillota</taxon>
        <taxon>Clostridia</taxon>
        <taxon>Lachnospirales</taxon>
        <taxon>Lachnospiraceae</taxon>
        <taxon>Lachnospira</taxon>
    </lineage>
</organism>
<evidence type="ECO:0000256" key="2">
    <source>
        <dbReference type="SAM" id="Phobius"/>
    </source>
</evidence>
<feature type="transmembrane region" description="Helical" evidence="2">
    <location>
        <begin position="42"/>
        <end position="63"/>
    </location>
</feature>
<evidence type="ECO:0000313" key="3">
    <source>
        <dbReference type="EMBL" id="MBC5679722.1"/>
    </source>
</evidence>
<name>A0ABR7FWY9_9FIRM</name>
<dbReference type="Pfam" id="PF04203">
    <property type="entry name" value="Sortase"/>
    <property type="match status" value="1"/>
</dbReference>
<evidence type="ECO:0000256" key="1">
    <source>
        <dbReference type="ARBA" id="ARBA00022801"/>
    </source>
</evidence>
<proteinExistence type="predicted"/>
<keyword evidence="2" id="KW-1133">Transmembrane helix</keyword>
<protein>
    <submittedName>
        <fullName evidence="3">Class B sortase</fullName>
    </submittedName>
</protein>
<dbReference type="RefSeq" id="WP_186835980.1">
    <property type="nucleotide sequence ID" value="NZ_JACOPD010000001.1"/>
</dbReference>
<keyword evidence="4" id="KW-1185">Reference proteome</keyword>
<sequence>MDSKHSDDDYIINDTEYKEDEADIAFDKQEKSKKKGSVIRRIILIICIIVFCVSAGMLIKILLEYKKGSDIYKDVQSEVLDDNTPVTVEMPEGEVEIPFKYNHEALLAINPDAQGYIYVPSVNLRLPIVQGTDNEKYLETTIDGSINKNGCPFIDYRIKGGITASHVIIYGHTLYSGTMFSSLHKYRNSGFYSTEGNDKFYIYTQDKIKEYQIFSVYLTDPVSDTFTFNFPDIASMRQYAMQRKELTMYETTGDVSEATQIITLSTCADNLTKRLIIHGSYIGESVIP</sequence>
<keyword evidence="2" id="KW-0472">Membrane</keyword>
<dbReference type="InterPro" id="IPR005754">
    <property type="entry name" value="Sortase"/>
</dbReference>
<dbReference type="SUPFAM" id="SSF63817">
    <property type="entry name" value="Sortase"/>
    <property type="match status" value="1"/>
</dbReference>
<dbReference type="EMBL" id="JACOPD010000001">
    <property type="protein sequence ID" value="MBC5679722.1"/>
    <property type="molecule type" value="Genomic_DNA"/>
</dbReference>
<keyword evidence="2" id="KW-0812">Transmembrane</keyword>
<keyword evidence="1" id="KW-0378">Hydrolase</keyword>
<dbReference type="Gene3D" id="2.40.260.10">
    <property type="entry name" value="Sortase"/>
    <property type="match status" value="1"/>
</dbReference>
<reference evidence="3 4" key="1">
    <citation type="submission" date="2020-08" db="EMBL/GenBank/DDBJ databases">
        <title>Genome public.</title>
        <authorList>
            <person name="Liu C."/>
            <person name="Sun Q."/>
        </authorList>
    </citation>
    <scope>NUCLEOTIDE SEQUENCE [LARGE SCALE GENOMIC DNA]</scope>
    <source>
        <strain evidence="3 4">NSJ-43</strain>
    </source>
</reference>